<sequence length="205" mass="22400">MTYSSSLNNGNGFLVLDTSVLINLHASQCGHEILAALPYSFIVPHIVAGELSHETSRRNGEQAFLDSLSISKNVSLVDLSDEEFEMFFELTSGSPSLDDGEAATIAISRARGLLPVIDERRGRGRAMEVLGREAAWSLDLLRHLDTIASLGEEQSTDALFLALRNGRMRIPPNSASQIIDIIGEDRARDCTCLPGYRKLFIGVKP</sequence>
<dbReference type="Pfam" id="PF11848">
    <property type="entry name" value="DUF3368"/>
    <property type="match status" value="1"/>
</dbReference>
<geneLocation type="plasmid" evidence="1 2">
    <name>pB</name>
</geneLocation>
<evidence type="ECO:0000313" key="2">
    <source>
        <dbReference type="Proteomes" id="UP001055460"/>
    </source>
</evidence>
<dbReference type="RefSeq" id="WP_252161180.1">
    <property type="nucleotide sequence ID" value="NZ_CP098809.1"/>
</dbReference>
<keyword evidence="1" id="KW-0614">Plasmid</keyword>
<dbReference type="Proteomes" id="UP001055460">
    <property type="component" value="Plasmid pB"/>
</dbReference>
<dbReference type="InterPro" id="IPR021799">
    <property type="entry name" value="PIN-like_prokaryotic"/>
</dbReference>
<dbReference type="EMBL" id="CP098809">
    <property type="protein sequence ID" value="USJ27624.1"/>
    <property type="molecule type" value="Genomic_DNA"/>
</dbReference>
<evidence type="ECO:0000313" key="1">
    <source>
        <dbReference type="EMBL" id="USJ27624.1"/>
    </source>
</evidence>
<reference evidence="1" key="1">
    <citation type="submission" date="2022-06" db="EMBL/GenBank/DDBJ databases">
        <title>Physiological and biochemical characterization and genomic elucidation of a strain of the genus Ensifer adhaerens M8 that combines arsenic oxidation and chromium reduction.</title>
        <authorList>
            <person name="Li X."/>
            <person name="Yu c."/>
        </authorList>
    </citation>
    <scope>NUCLEOTIDE SEQUENCE</scope>
    <source>
        <strain evidence="1">M8</strain>
        <plasmid evidence="1">pB</plasmid>
    </source>
</reference>
<organism evidence="1 2">
    <name type="scientific">Ensifer adhaerens</name>
    <name type="common">Sinorhizobium morelense</name>
    <dbReference type="NCBI Taxonomy" id="106592"/>
    <lineage>
        <taxon>Bacteria</taxon>
        <taxon>Pseudomonadati</taxon>
        <taxon>Pseudomonadota</taxon>
        <taxon>Alphaproteobacteria</taxon>
        <taxon>Hyphomicrobiales</taxon>
        <taxon>Rhizobiaceae</taxon>
        <taxon>Sinorhizobium/Ensifer group</taxon>
        <taxon>Ensifer</taxon>
    </lineage>
</organism>
<name>A0A9Q9DDI1_ENSAD</name>
<accession>A0A9Q9DDI1</accession>
<protein>
    <submittedName>
        <fullName evidence="1">PIN domain-containing protein</fullName>
    </submittedName>
</protein>
<gene>
    <name evidence="1" type="ORF">NE863_27270</name>
</gene>
<proteinExistence type="predicted"/>
<dbReference type="AlphaFoldDB" id="A0A9Q9DDI1"/>